<comment type="caution">
    <text evidence="2">The sequence shown here is derived from an EMBL/GenBank/DDBJ whole genome shotgun (WGS) entry which is preliminary data.</text>
</comment>
<feature type="region of interest" description="Disordered" evidence="1">
    <location>
        <begin position="14"/>
        <end position="41"/>
    </location>
</feature>
<dbReference type="AlphaFoldDB" id="A0A840MPQ1"/>
<dbReference type="Proteomes" id="UP000575898">
    <property type="component" value="Unassembled WGS sequence"/>
</dbReference>
<evidence type="ECO:0000313" key="3">
    <source>
        <dbReference type="Proteomes" id="UP000575898"/>
    </source>
</evidence>
<protein>
    <submittedName>
        <fullName evidence="2">Uncharacterized protein</fullName>
    </submittedName>
</protein>
<sequence>MISLATLTALAACGGGGSGQSEPGAAPSPPVQGGTWPDTSPAITPDVANIAVAINTQSGMPGDSEILQAAQPNVAYSFEDNTRYIAQQTREGSELLRVSNRLGEPVWRIPLKGTGGGQLTAKGQAVAVVTYEEGIPLLTLSRDRGTSLYTFSLRNLGEVLDMQWQSPWQLLLLTTRGLLQVGPENVLAPLDWVERARGTRLAASDKRVAIWRDTSLWVSDNGGQYFYTVDTRFMNPASARIDAVAVHGWQMMVVADGRTYQTDQAGRFFDPMPAWDQATCNQPLQVNQPARLIAHPAGFYLIRETCYVRGSRTSPVSIPRVTGVKQLASLGARNWILADQGLFELDLARQSVDVAVDKLGKPILSTRQPHDLAVLGNQMALLPQGVLTADSELIWSNDMGKNVTRYKLLPAWFGLTGGFGGALDVRSVALTQSALFIGTAVGLIRVELWDGKPDFNRISRLLPDVAVNRMTGSPDGRRAYLATSQGAYQSLDGGHTLAEAIPALQAKPLRYLAEAGDYLLFEGRDLNQNLRLPDGSLSTLGFVAPYTNGRYIHAGQLQDVVVADGRPYVAMGDKLLREEAAKANFADISALYGMGGWSLSNPPQHITRLLPVAQGLLIGSDQGLMWVARRSLPIH</sequence>
<proteinExistence type="predicted"/>
<dbReference type="EMBL" id="JACHHY010000034">
    <property type="protein sequence ID" value="MBB5020420.1"/>
    <property type="molecule type" value="Genomic_DNA"/>
</dbReference>
<keyword evidence="3" id="KW-1185">Reference proteome</keyword>
<gene>
    <name evidence="2" type="ORF">HNQ59_003739</name>
</gene>
<accession>A0A840MPQ1</accession>
<reference evidence="2 3" key="1">
    <citation type="submission" date="2020-08" db="EMBL/GenBank/DDBJ databases">
        <title>Genomic Encyclopedia of Type Strains, Phase IV (KMG-IV): sequencing the most valuable type-strain genomes for metagenomic binning, comparative biology and taxonomic classification.</title>
        <authorList>
            <person name="Goeker M."/>
        </authorList>
    </citation>
    <scope>NUCLEOTIDE SEQUENCE [LARGE SCALE GENOMIC DNA]</scope>
    <source>
        <strain evidence="2 3">DSM 27165</strain>
    </source>
</reference>
<evidence type="ECO:0000313" key="2">
    <source>
        <dbReference type="EMBL" id="MBB5020420.1"/>
    </source>
</evidence>
<organism evidence="2 3">
    <name type="scientific">Chitinivorax tropicus</name>
    <dbReference type="NCBI Taxonomy" id="714531"/>
    <lineage>
        <taxon>Bacteria</taxon>
        <taxon>Pseudomonadati</taxon>
        <taxon>Pseudomonadota</taxon>
        <taxon>Betaproteobacteria</taxon>
        <taxon>Chitinivorax</taxon>
    </lineage>
</organism>
<evidence type="ECO:0000256" key="1">
    <source>
        <dbReference type="SAM" id="MobiDB-lite"/>
    </source>
</evidence>
<name>A0A840MPQ1_9PROT</name>